<comment type="caution">
    <text evidence="7">The sequence shown here is derived from an EMBL/GenBank/DDBJ whole genome shotgun (WGS) entry which is preliminary data.</text>
</comment>
<keyword evidence="8" id="KW-1185">Reference proteome</keyword>
<evidence type="ECO:0000256" key="2">
    <source>
        <dbReference type="ARBA" id="ARBA00022692"/>
    </source>
</evidence>
<sequence>MINPFAEGSSSSDEVNPFNDDSVTKVVDNTNQQSYTNEPIQDQNFDNQEKKKPDPIDEGYKPPEYLQEENPLENNTVEERELMLERREQELLRREQELNQKSKASGIDLDRPPNWPKCRPFLFHDISKDIPQNCRAIVRKAYFCWIWGVTGILWNLVCMIAKLFVGEAEDKGNDIVISILIPFFVIPLSWIFWYRLLYNATRKSKSSKFIIFFSTFSMWFLFSVFMVIGIKGTGSAGIINSIDLFGLNKVVGFFLLANILLWVFEIVLTVIIIKQVNSYYKSSSLTTEQAKQELGTEVGKQLASGMI</sequence>
<dbReference type="Proteomes" id="UP001150062">
    <property type="component" value="Unassembled WGS sequence"/>
</dbReference>
<evidence type="ECO:0000256" key="5">
    <source>
        <dbReference type="SAM" id="MobiDB-lite"/>
    </source>
</evidence>
<evidence type="ECO:0000313" key="7">
    <source>
        <dbReference type="EMBL" id="KAJ6244417.1"/>
    </source>
</evidence>
<comment type="subcellular location">
    <subcellularLocation>
        <location evidence="1">Membrane</location>
        <topology evidence="1">Multi-pass membrane protein</topology>
    </subcellularLocation>
</comment>
<feature type="transmembrane region" description="Helical" evidence="6">
    <location>
        <begin position="142"/>
        <end position="163"/>
    </location>
</feature>
<dbReference type="InterPro" id="IPR007273">
    <property type="entry name" value="SCAMP"/>
</dbReference>
<feature type="compositionally biased region" description="Polar residues" evidence="5">
    <location>
        <begin position="27"/>
        <end position="46"/>
    </location>
</feature>
<evidence type="ECO:0000256" key="6">
    <source>
        <dbReference type="SAM" id="Phobius"/>
    </source>
</evidence>
<keyword evidence="2 6" id="KW-0812">Transmembrane</keyword>
<evidence type="ECO:0000256" key="4">
    <source>
        <dbReference type="ARBA" id="ARBA00023136"/>
    </source>
</evidence>
<reference evidence="7" key="1">
    <citation type="submission" date="2022-08" db="EMBL/GenBank/DDBJ databases">
        <title>Novel sulfate-reducing endosymbionts in the free-living metamonad Anaeramoeba.</title>
        <authorList>
            <person name="Jerlstrom-Hultqvist J."/>
            <person name="Cepicka I."/>
            <person name="Gallot-Lavallee L."/>
            <person name="Salas-Leiva D."/>
            <person name="Curtis B.A."/>
            <person name="Zahonova K."/>
            <person name="Pipaliya S."/>
            <person name="Dacks J."/>
            <person name="Roger A.J."/>
        </authorList>
    </citation>
    <scope>NUCLEOTIDE SEQUENCE</scope>
    <source>
        <strain evidence="7">Schooner1</strain>
    </source>
</reference>
<dbReference type="Pfam" id="PF04144">
    <property type="entry name" value="SCAMP"/>
    <property type="match status" value="1"/>
</dbReference>
<gene>
    <name evidence="7" type="ORF">M0813_02382</name>
</gene>
<dbReference type="PANTHER" id="PTHR10687">
    <property type="entry name" value="SECRETORY CARRIER-ASSOCIATED MEMBRANE PROTEIN SCAMP"/>
    <property type="match status" value="1"/>
</dbReference>
<evidence type="ECO:0000313" key="8">
    <source>
        <dbReference type="Proteomes" id="UP001150062"/>
    </source>
</evidence>
<dbReference type="PANTHER" id="PTHR10687:SF2">
    <property type="entry name" value="SECRETORY CARRIER-ASSOCIATED MEMBRANE PROTEIN"/>
    <property type="match status" value="1"/>
</dbReference>
<evidence type="ECO:0000256" key="1">
    <source>
        <dbReference type="ARBA" id="ARBA00004141"/>
    </source>
</evidence>
<keyword evidence="3 6" id="KW-1133">Transmembrane helix</keyword>
<proteinExistence type="predicted"/>
<evidence type="ECO:0000256" key="3">
    <source>
        <dbReference type="ARBA" id="ARBA00022989"/>
    </source>
</evidence>
<feature type="transmembrane region" description="Helical" evidence="6">
    <location>
        <begin position="250"/>
        <end position="273"/>
    </location>
</feature>
<protein>
    <submittedName>
        <fullName evidence="7">Secretory carrier-associated membrane protein</fullName>
    </submittedName>
</protein>
<feature type="region of interest" description="Disordered" evidence="5">
    <location>
        <begin position="1"/>
        <end position="76"/>
    </location>
</feature>
<accession>A0ABQ8YIJ4</accession>
<name>A0ABQ8YIJ4_9EUKA</name>
<organism evidence="7 8">
    <name type="scientific">Anaeramoeba flamelloides</name>
    <dbReference type="NCBI Taxonomy" id="1746091"/>
    <lineage>
        <taxon>Eukaryota</taxon>
        <taxon>Metamonada</taxon>
        <taxon>Anaeramoebidae</taxon>
        <taxon>Anaeramoeba</taxon>
    </lineage>
</organism>
<feature type="transmembrane region" description="Helical" evidence="6">
    <location>
        <begin position="175"/>
        <end position="197"/>
    </location>
</feature>
<dbReference type="EMBL" id="JAOAOG010000164">
    <property type="protein sequence ID" value="KAJ6244417.1"/>
    <property type="molecule type" value="Genomic_DNA"/>
</dbReference>
<keyword evidence="4 6" id="KW-0472">Membrane</keyword>
<feature type="compositionally biased region" description="Basic and acidic residues" evidence="5">
    <location>
        <begin position="47"/>
        <end position="61"/>
    </location>
</feature>
<feature type="transmembrane region" description="Helical" evidence="6">
    <location>
        <begin position="209"/>
        <end position="230"/>
    </location>
</feature>